<name>A0ACA9Y093_9ASCO</name>
<reference evidence="1" key="1">
    <citation type="submission" date="2022-06" db="EMBL/GenBank/DDBJ databases">
        <authorList>
            <person name="Legras J.-L."/>
            <person name="Devillers H."/>
            <person name="Grondin C."/>
        </authorList>
    </citation>
    <scope>NUCLEOTIDE SEQUENCE</scope>
    <source>
        <strain evidence="1">CLIB 1444</strain>
    </source>
</reference>
<protein>
    <submittedName>
        <fullName evidence="1">3',5'-cyclic-nucleotide phosphodiesterase 2</fullName>
    </submittedName>
</protein>
<keyword evidence="2" id="KW-1185">Reference proteome</keyword>
<evidence type="ECO:0000313" key="1">
    <source>
        <dbReference type="EMBL" id="CAH6718333.1"/>
    </source>
</evidence>
<sequence>MAEIIVYSDIAISNIDEISTNILYDDDFTSIIKTLFKKGNQEFDTNHVTLIILSDKLIGKSPLNQLPNEDKHLLLKYYFNHLNLLIINEKDLQQTENIGRLKFTIQEISKYISDRITRVETWTGCGKSCVDDQFGDISNQINEMIGTMSYTIDCVINKSKSTTDKLKTIKDMIIAEINFKELLSNNNTSHLSKLCNLVGHWSFPAHELTNDDLSYCVYLIIKYALDQINDETINLSPNELMGMIFMVRDTYKNGNPFHNFRHAVDVLQACFHYVIRLGYLPSFTQFQTDPKADELICLYSEKFGNAVELIPMTKLSKTRDETNLNLYQTLALLLAALGHDVGHPGVTNAFMIKHSTPTSLLYNERSVLESFHSSIFINKILIINWPHLLNLMTDSKTKLTFKDLIITSILATDMAEHFEYVDKLTHFSNNSSKLVNRIKLISSLLIKCADISNVTRPLRVSAQWTSVLGREFDEVNELENKIIKSTFTKDIKYDKIPIELSDILKFNPNLHKGQIFFINTFAENLFNNIVELLPQLKFTGDIVKENKEFWLKRDNI</sequence>
<dbReference type="EMBL" id="CALSDN010000001">
    <property type="protein sequence ID" value="CAH6718333.1"/>
    <property type="molecule type" value="Genomic_DNA"/>
</dbReference>
<comment type="caution">
    <text evidence="1">The sequence shown here is derived from an EMBL/GenBank/DDBJ whole genome shotgun (WGS) entry which is preliminary data.</text>
</comment>
<proteinExistence type="predicted"/>
<organism evidence="1 2">
    <name type="scientific">[Candida] jaroonii</name>
    <dbReference type="NCBI Taxonomy" id="467808"/>
    <lineage>
        <taxon>Eukaryota</taxon>
        <taxon>Fungi</taxon>
        <taxon>Dikarya</taxon>
        <taxon>Ascomycota</taxon>
        <taxon>Saccharomycotina</taxon>
        <taxon>Pichiomycetes</taxon>
        <taxon>Debaryomycetaceae</taxon>
        <taxon>Yamadazyma</taxon>
    </lineage>
</organism>
<gene>
    <name evidence="1" type="ORF">CLIB1444_01S04412</name>
</gene>
<accession>A0ACA9Y093</accession>
<evidence type="ECO:0000313" key="2">
    <source>
        <dbReference type="Proteomes" id="UP001152531"/>
    </source>
</evidence>
<dbReference type="Proteomes" id="UP001152531">
    <property type="component" value="Unassembled WGS sequence"/>
</dbReference>